<feature type="active site" description="Charge relay system" evidence="5">
    <location>
        <position position="454"/>
    </location>
</feature>
<dbReference type="PANTHER" id="PTHR43806:SF11">
    <property type="entry name" value="CEREVISIN-RELATED"/>
    <property type="match status" value="1"/>
</dbReference>
<reference evidence="10" key="1">
    <citation type="submission" date="2020-03" db="EMBL/GenBank/DDBJ databases">
        <title>Site-based positive gene gene selection in Geosmithia morbida across the United States reveals a broad range of putative effectors and factors for local host and environmental adapation.</title>
        <authorList>
            <person name="Onufrak A."/>
            <person name="Murdoch R.W."/>
            <person name="Gazis R."/>
            <person name="Huff M."/>
            <person name="Staton M."/>
            <person name="Klingeman W."/>
            <person name="Hadziabdic D."/>
        </authorList>
    </citation>
    <scope>NUCLEOTIDE SEQUENCE</scope>
    <source>
        <strain evidence="10">1262</strain>
    </source>
</reference>
<feature type="active site" description="Charge relay system" evidence="5">
    <location>
        <position position="296"/>
    </location>
</feature>
<dbReference type="InterPro" id="IPR000209">
    <property type="entry name" value="Peptidase_S8/S53_dom"/>
</dbReference>
<comment type="caution">
    <text evidence="10">The sequence shown here is derived from an EMBL/GenBank/DDBJ whole genome shotgun (WGS) entry which is preliminary data.</text>
</comment>
<feature type="chain" id="PRO_5040364477" evidence="8">
    <location>
        <begin position="28"/>
        <end position="513"/>
    </location>
</feature>
<dbReference type="InterPro" id="IPR015500">
    <property type="entry name" value="Peptidase_S8_subtilisin-rel"/>
</dbReference>
<dbReference type="InterPro" id="IPR034193">
    <property type="entry name" value="PCSK9_ProteinaseK-like"/>
</dbReference>
<keyword evidence="2 5" id="KW-0645">Protease</keyword>
<evidence type="ECO:0000256" key="1">
    <source>
        <dbReference type="ARBA" id="ARBA00011073"/>
    </source>
</evidence>
<dbReference type="EMBL" id="JAANYQ010000003">
    <property type="protein sequence ID" value="KAF4124931.1"/>
    <property type="molecule type" value="Genomic_DNA"/>
</dbReference>
<dbReference type="Proteomes" id="UP000749293">
    <property type="component" value="Unassembled WGS sequence"/>
</dbReference>
<evidence type="ECO:0000256" key="5">
    <source>
        <dbReference type="PROSITE-ProRule" id="PRU01240"/>
    </source>
</evidence>
<sequence length="513" mass="52033">MVYLKSIVSSTLLFAAAANALPRGSTATGSNANRERALDLGGILGGVTGTVGDVVGGVTKTVGDVTSSVGDVTSSVGDVTSSVGDVGGVTKTVGDVASSVGGVKEAIGDMAEQVSGAVSKIAGMISNANASNIIPNRYIVVYNNTFDDASIDTKEAAFGSLLRKRYSQLSRTKRATTAQPAIHSIKMSTWRAARLDDADDDTIADMFNSAEVEYIEHDTTVKTTALMAQTNAPVGLRRLSSNTTGADAYVFDSSAGEGITAYVIDTGVLASHSEFEGRATLAANFVNNVDTDENGHGSHVAGTIAGATFGVAKKATIKAVKVLDGQGSGSNSGVLDGMQFVIQDVEENKLKGKAVVNMSLSGGQSAALNRAIQSMVDAGIVPVVAAGNEATDASTESPASAPNAITVGAMDALTDQVADFSNFGEGVDIFAQGVDVESVGIASDTATEVLSGTSMASPHVAGLAAYLMALTNTTDPATLTTMIKTLAKNSDPVTGGQADTTTLNANNGNTYQA</sequence>
<dbReference type="GO" id="GO:0006508">
    <property type="term" value="P:proteolysis"/>
    <property type="evidence" value="ECO:0007669"/>
    <property type="project" value="UniProtKB-KW"/>
</dbReference>
<dbReference type="GO" id="GO:0004252">
    <property type="term" value="F:serine-type endopeptidase activity"/>
    <property type="evidence" value="ECO:0007669"/>
    <property type="project" value="UniProtKB-UniRule"/>
</dbReference>
<dbReference type="PROSITE" id="PS51892">
    <property type="entry name" value="SUBTILASE"/>
    <property type="match status" value="1"/>
</dbReference>
<evidence type="ECO:0000256" key="7">
    <source>
        <dbReference type="SAM" id="MobiDB-lite"/>
    </source>
</evidence>
<evidence type="ECO:0000256" key="6">
    <source>
        <dbReference type="RuleBase" id="RU003355"/>
    </source>
</evidence>
<dbReference type="InterPro" id="IPR022398">
    <property type="entry name" value="Peptidase_S8_His-AS"/>
</dbReference>
<feature type="active site" description="Charge relay system" evidence="5">
    <location>
        <position position="265"/>
    </location>
</feature>
<dbReference type="CDD" id="cd04077">
    <property type="entry name" value="Peptidases_S8_PCSK9_ProteinaseK_like"/>
    <property type="match status" value="1"/>
</dbReference>
<feature type="region of interest" description="Disordered" evidence="7">
    <location>
        <begin position="490"/>
        <end position="513"/>
    </location>
</feature>
<evidence type="ECO:0000256" key="2">
    <source>
        <dbReference type="ARBA" id="ARBA00022670"/>
    </source>
</evidence>
<evidence type="ECO:0000313" key="11">
    <source>
        <dbReference type="Proteomes" id="UP000749293"/>
    </source>
</evidence>
<organism evidence="10 11">
    <name type="scientific">Geosmithia morbida</name>
    <dbReference type="NCBI Taxonomy" id="1094350"/>
    <lineage>
        <taxon>Eukaryota</taxon>
        <taxon>Fungi</taxon>
        <taxon>Dikarya</taxon>
        <taxon>Ascomycota</taxon>
        <taxon>Pezizomycotina</taxon>
        <taxon>Sordariomycetes</taxon>
        <taxon>Hypocreomycetidae</taxon>
        <taxon>Hypocreales</taxon>
        <taxon>Bionectriaceae</taxon>
        <taxon>Geosmithia</taxon>
    </lineage>
</organism>
<dbReference type="InterPro" id="IPR036852">
    <property type="entry name" value="Peptidase_S8/S53_dom_sf"/>
</dbReference>
<dbReference type="FunFam" id="3.40.50.200:FF:000007">
    <property type="entry name" value="Subtilisin-like serine protease"/>
    <property type="match status" value="1"/>
</dbReference>
<gene>
    <name evidence="10" type="ORF">GMORB2_3770</name>
</gene>
<dbReference type="PANTHER" id="PTHR43806">
    <property type="entry name" value="PEPTIDASE S8"/>
    <property type="match status" value="1"/>
</dbReference>
<dbReference type="InterPro" id="IPR050131">
    <property type="entry name" value="Peptidase_S8_subtilisin-like"/>
</dbReference>
<dbReference type="InterPro" id="IPR023827">
    <property type="entry name" value="Peptidase_S8_Asp-AS"/>
</dbReference>
<keyword evidence="3 5" id="KW-0378">Hydrolase</keyword>
<dbReference type="PRINTS" id="PR00723">
    <property type="entry name" value="SUBTILISIN"/>
</dbReference>
<dbReference type="GeneID" id="55969998"/>
<name>A0A9P4Z018_9HYPO</name>
<dbReference type="InterPro" id="IPR023828">
    <property type="entry name" value="Peptidase_S8_Ser-AS"/>
</dbReference>
<keyword evidence="11" id="KW-1185">Reference proteome</keyword>
<dbReference type="Gene3D" id="3.40.50.200">
    <property type="entry name" value="Peptidase S8/S53 domain"/>
    <property type="match status" value="1"/>
</dbReference>
<protein>
    <submittedName>
        <fullName evidence="10">To extracellular alkaline protease</fullName>
    </submittedName>
</protein>
<dbReference type="SUPFAM" id="SSF52743">
    <property type="entry name" value="Subtilisin-like"/>
    <property type="match status" value="1"/>
</dbReference>
<keyword evidence="8" id="KW-0732">Signal</keyword>
<accession>A0A9P4Z018</accession>
<dbReference type="Gene3D" id="1.20.120.20">
    <property type="entry name" value="Apolipoprotein"/>
    <property type="match status" value="1"/>
</dbReference>
<evidence type="ECO:0000259" key="9">
    <source>
        <dbReference type="Pfam" id="PF00082"/>
    </source>
</evidence>
<evidence type="ECO:0000313" key="10">
    <source>
        <dbReference type="EMBL" id="KAF4124931.1"/>
    </source>
</evidence>
<comment type="similarity">
    <text evidence="1 5 6">Belongs to the peptidase S8 family.</text>
</comment>
<dbReference type="Pfam" id="PF00082">
    <property type="entry name" value="Peptidase_S8"/>
    <property type="match status" value="1"/>
</dbReference>
<dbReference type="OrthoDB" id="206201at2759"/>
<keyword evidence="4 5" id="KW-0720">Serine protease</keyword>
<dbReference type="PROSITE" id="PS00136">
    <property type="entry name" value="SUBTILASE_ASP"/>
    <property type="match status" value="1"/>
</dbReference>
<evidence type="ECO:0000256" key="3">
    <source>
        <dbReference type="ARBA" id="ARBA00022801"/>
    </source>
</evidence>
<dbReference type="PROSITE" id="PS00138">
    <property type="entry name" value="SUBTILASE_SER"/>
    <property type="match status" value="1"/>
</dbReference>
<evidence type="ECO:0000256" key="4">
    <source>
        <dbReference type="ARBA" id="ARBA00022825"/>
    </source>
</evidence>
<proteinExistence type="inferred from homology"/>
<feature type="domain" description="Peptidase S8/S53" evidence="9">
    <location>
        <begin position="256"/>
        <end position="490"/>
    </location>
</feature>
<evidence type="ECO:0000256" key="8">
    <source>
        <dbReference type="SAM" id="SignalP"/>
    </source>
</evidence>
<dbReference type="RefSeq" id="XP_035323583.1">
    <property type="nucleotide sequence ID" value="XM_035465746.1"/>
</dbReference>
<feature type="signal peptide" evidence="8">
    <location>
        <begin position="1"/>
        <end position="27"/>
    </location>
</feature>
<dbReference type="PROSITE" id="PS00137">
    <property type="entry name" value="SUBTILASE_HIS"/>
    <property type="match status" value="1"/>
</dbReference>
<dbReference type="AlphaFoldDB" id="A0A9P4Z018"/>